<gene>
    <name evidence="2" type="ORF">MED297_13902</name>
</gene>
<evidence type="ECO:0000313" key="3">
    <source>
        <dbReference type="Proteomes" id="UP000005953"/>
    </source>
</evidence>
<dbReference type="AlphaFoldDB" id="A4BHX7"/>
<dbReference type="OrthoDB" id="9803916at2"/>
<protein>
    <submittedName>
        <fullName evidence="2">Beta-lactamase-like protein</fullName>
    </submittedName>
</protein>
<dbReference type="SUPFAM" id="SSF56281">
    <property type="entry name" value="Metallo-hydrolase/oxidoreductase"/>
    <property type="match status" value="1"/>
</dbReference>
<keyword evidence="3" id="KW-1185">Reference proteome</keyword>
<dbReference type="InterPro" id="IPR052533">
    <property type="entry name" value="WalJ/YycJ-like"/>
</dbReference>
<accession>A4BHX7</accession>
<dbReference type="PANTHER" id="PTHR47619:SF1">
    <property type="entry name" value="EXODEOXYRIBONUCLEASE WALJ"/>
    <property type="match status" value="1"/>
</dbReference>
<proteinExistence type="predicted"/>
<comment type="caution">
    <text evidence="2">The sequence shown here is derived from an EMBL/GenBank/DDBJ whole genome shotgun (WGS) entry which is preliminary data.</text>
</comment>
<evidence type="ECO:0000259" key="1">
    <source>
        <dbReference type="SMART" id="SM00849"/>
    </source>
</evidence>
<dbReference type="Proteomes" id="UP000005953">
    <property type="component" value="Unassembled WGS sequence"/>
</dbReference>
<dbReference type="HOGENOM" id="CLU_073253_1_0_6"/>
<dbReference type="RefSeq" id="WP_008042713.1">
    <property type="nucleotide sequence ID" value="NZ_CH724149.1"/>
</dbReference>
<sequence length="255" mass="28276">MRVASLGSGSKGNATLLEAAGDYFLVDCGFGLKEIEARLRNRGVHPDELKGILVTHEHGDHIKGAPMLANRYQIPLWTTYGTARHLKREVPTLHRFMPNTRLSLGQLEVETVTVPHDSAEPSQFLFRHQGLTFGLLTDLGSITPRVRHAYHECQLLMLECNHDPNMLQNGPYPPSLKRRVGGNFGHLSNDQAAELLTCVNRSVLERVLVSHISEQNNDTALALDTLAPVLDGTETDTEILTQQDGCDWHVLRHGG</sequence>
<dbReference type="InterPro" id="IPR001279">
    <property type="entry name" value="Metallo-B-lactamas"/>
</dbReference>
<dbReference type="Gene3D" id="3.60.15.10">
    <property type="entry name" value="Ribonuclease Z/Hydroxyacylglutathione hydrolase-like"/>
    <property type="match status" value="1"/>
</dbReference>
<dbReference type="SMART" id="SM00849">
    <property type="entry name" value="Lactamase_B"/>
    <property type="match status" value="1"/>
</dbReference>
<dbReference type="InterPro" id="IPR036866">
    <property type="entry name" value="RibonucZ/Hydroxyglut_hydro"/>
</dbReference>
<feature type="domain" description="Metallo-beta-lactamase" evidence="1">
    <location>
        <begin position="11"/>
        <end position="186"/>
    </location>
</feature>
<dbReference type="Pfam" id="PF12706">
    <property type="entry name" value="Lactamase_B_2"/>
    <property type="match status" value="1"/>
</dbReference>
<dbReference type="EMBL" id="AAOE01000023">
    <property type="protein sequence ID" value="EAR08249.1"/>
    <property type="molecule type" value="Genomic_DNA"/>
</dbReference>
<organism evidence="2 3">
    <name type="scientific">Reinekea blandensis MED297</name>
    <dbReference type="NCBI Taxonomy" id="314283"/>
    <lineage>
        <taxon>Bacteria</taxon>
        <taxon>Pseudomonadati</taxon>
        <taxon>Pseudomonadota</taxon>
        <taxon>Gammaproteobacteria</taxon>
        <taxon>Oceanospirillales</taxon>
        <taxon>Saccharospirillaceae</taxon>
        <taxon>Reinekea</taxon>
    </lineage>
</organism>
<dbReference type="STRING" id="314283.MED297_13902"/>
<name>A4BHX7_9GAMM</name>
<evidence type="ECO:0000313" key="2">
    <source>
        <dbReference type="EMBL" id="EAR08249.1"/>
    </source>
</evidence>
<dbReference type="PANTHER" id="PTHR47619">
    <property type="entry name" value="METALLO-HYDROLASE YYCJ-RELATED"/>
    <property type="match status" value="1"/>
</dbReference>
<reference evidence="2 3" key="1">
    <citation type="submission" date="2006-02" db="EMBL/GenBank/DDBJ databases">
        <authorList>
            <person name="Pinhassi J."/>
            <person name="Pedros-Alio C."/>
            <person name="Ferriera S."/>
            <person name="Johnson J."/>
            <person name="Kravitz S."/>
            <person name="Halpern A."/>
            <person name="Remington K."/>
            <person name="Beeson K."/>
            <person name="Tran B."/>
            <person name="Rogers Y.-H."/>
            <person name="Friedman R."/>
            <person name="Venter J.C."/>
        </authorList>
    </citation>
    <scope>NUCLEOTIDE SEQUENCE [LARGE SCALE GENOMIC DNA]</scope>
    <source>
        <strain evidence="2 3">MED297</strain>
    </source>
</reference>